<dbReference type="AlphaFoldDB" id="A0A1I2BX58"/>
<gene>
    <name evidence="1" type="ORF">SAMN05421541_102544</name>
</gene>
<name>A0A1I2BX58_9ACTN</name>
<proteinExistence type="predicted"/>
<evidence type="ECO:0000313" key="1">
    <source>
        <dbReference type="EMBL" id="SFE59930.1"/>
    </source>
</evidence>
<organism evidence="1 2">
    <name type="scientific">Actinoplanes philippinensis</name>
    <dbReference type="NCBI Taxonomy" id="35752"/>
    <lineage>
        <taxon>Bacteria</taxon>
        <taxon>Bacillati</taxon>
        <taxon>Actinomycetota</taxon>
        <taxon>Actinomycetes</taxon>
        <taxon>Micromonosporales</taxon>
        <taxon>Micromonosporaceae</taxon>
        <taxon>Actinoplanes</taxon>
    </lineage>
</organism>
<keyword evidence="2" id="KW-1185">Reference proteome</keyword>
<dbReference type="STRING" id="35752.SAMN05421541_102544"/>
<reference evidence="1 2" key="1">
    <citation type="submission" date="2016-10" db="EMBL/GenBank/DDBJ databases">
        <authorList>
            <person name="de Groot N.N."/>
        </authorList>
    </citation>
    <scope>NUCLEOTIDE SEQUENCE [LARGE SCALE GENOMIC DNA]</scope>
    <source>
        <strain evidence="1 2">DSM 43019</strain>
    </source>
</reference>
<evidence type="ECO:0000313" key="2">
    <source>
        <dbReference type="Proteomes" id="UP000199645"/>
    </source>
</evidence>
<protein>
    <submittedName>
        <fullName evidence="1">Uncharacterized protein</fullName>
    </submittedName>
</protein>
<sequence>MRKPSFEKIGAAVVAAAALGLGAVGFFGSPAQGDNTLPEMRAQAMAEQRAISACMTAAGFSYIVALPNDVLIEEARQAAISEGKEGAELEAAIRAATVDLPADPNEAAVAKLTAAKQAAWHLALMGTDSAGGGCDEPAVMSASALEALNSDLSADASAVGVAQADPLVVAAKEAYVSCMGSYGYTVTDTAQINELIDDYNEAHAYPWPSDLPDVLPSTADAATKVKFAAANARTAAALAAIDQWTAQAEDSHSICVAWYDNEYERAYTDALNG</sequence>
<dbReference type="RefSeq" id="WP_093610879.1">
    <property type="nucleotide sequence ID" value="NZ_BOMT01000019.1"/>
</dbReference>
<dbReference type="Proteomes" id="UP000199645">
    <property type="component" value="Unassembled WGS sequence"/>
</dbReference>
<accession>A0A1I2BX58</accession>
<dbReference type="EMBL" id="FONV01000002">
    <property type="protein sequence ID" value="SFE59930.1"/>
    <property type="molecule type" value="Genomic_DNA"/>
</dbReference>
<dbReference type="OrthoDB" id="3403621at2"/>